<dbReference type="PANTHER" id="PTHR45754">
    <property type="entry name" value="METHYLENETETRAHYDROFOLATE REDUCTASE"/>
    <property type="match status" value="1"/>
</dbReference>
<evidence type="ECO:0000256" key="1">
    <source>
        <dbReference type="ARBA" id="ARBA00001974"/>
    </source>
</evidence>
<reference evidence="13 14" key="1">
    <citation type="submission" date="2014-03" db="EMBL/GenBank/DDBJ databases">
        <title>complete genome sequence of Flavobacteriaceae bacterium JBKA-6.</title>
        <authorList>
            <person name="Takano T."/>
            <person name="Nakamura Y."/>
            <person name="Takuma S."/>
            <person name="Yasuike M."/>
            <person name="Matsuyama T."/>
            <person name="Sakai T."/>
            <person name="Fujiwara A."/>
            <person name="Kimoto K."/>
            <person name="Fukuda Y."/>
            <person name="Kondo H."/>
            <person name="Hirono I."/>
            <person name="Nakayasu C."/>
        </authorList>
    </citation>
    <scope>NUCLEOTIDE SEQUENCE [LARGE SCALE GENOMIC DNA]</scope>
    <source>
        <strain evidence="13 14">JBKA-6</strain>
    </source>
</reference>
<keyword evidence="6 12" id="KW-0274">FAD</keyword>
<dbReference type="GO" id="GO:0009086">
    <property type="term" value="P:methionine biosynthetic process"/>
    <property type="evidence" value="ECO:0007669"/>
    <property type="project" value="UniProtKB-KW"/>
</dbReference>
<keyword evidence="9" id="KW-0486">Methionine biosynthesis</keyword>
<evidence type="ECO:0000256" key="8">
    <source>
        <dbReference type="ARBA" id="ARBA00023027"/>
    </source>
</evidence>
<dbReference type="UniPathway" id="UPA00193"/>
<keyword evidence="4" id="KW-0028">Amino-acid biosynthesis</keyword>
<dbReference type="InterPro" id="IPR029041">
    <property type="entry name" value="FAD-linked_oxidoreductase-like"/>
</dbReference>
<evidence type="ECO:0000256" key="6">
    <source>
        <dbReference type="ARBA" id="ARBA00022827"/>
    </source>
</evidence>
<dbReference type="GO" id="GO:0106312">
    <property type="term" value="F:methylenetetrahydrofolate reductase (NADH) activity"/>
    <property type="evidence" value="ECO:0007669"/>
    <property type="project" value="UniProtKB-EC"/>
</dbReference>
<comment type="cofactor">
    <cofactor evidence="1 12">
        <name>FAD</name>
        <dbReference type="ChEBI" id="CHEBI:57692"/>
    </cofactor>
</comment>
<keyword evidence="7 12" id="KW-0560">Oxidoreductase</keyword>
<dbReference type="GO" id="GO:0005829">
    <property type="term" value="C:cytosol"/>
    <property type="evidence" value="ECO:0007669"/>
    <property type="project" value="InterPro"/>
</dbReference>
<dbReference type="OrthoDB" id="9812555at2"/>
<dbReference type="GO" id="GO:0071949">
    <property type="term" value="F:FAD binding"/>
    <property type="evidence" value="ECO:0007669"/>
    <property type="project" value="TreeGrafter"/>
</dbReference>
<dbReference type="PANTHER" id="PTHR45754:SF3">
    <property type="entry name" value="METHYLENETETRAHYDROFOLATE REDUCTASE (NADPH)"/>
    <property type="match status" value="1"/>
</dbReference>
<evidence type="ECO:0000256" key="9">
    <source>
        <dbReference type="ARBA" id="ARBA00023167"/>
    </source>
</evidence>
<dbReference type="EC" id="1.5.1.54" evidence="12"/>
<dbReference type="SUPFAM" id="SSF51730">
    <property type="entry name" value="FAD-linked oxidoreductase"/>
    <property type="match status" value="1"/>
</dbReference>
<evidence type="ECO:0000256" key="11">
    <source>
        <dbReference type="ARBA" id="ARBA00048628"/>
    </source>
</evidence>
<evidence type="ECO:0000256" key="12">
    <source>
        <dbReference type="RuleBase" id="RU003862"/>
    </source>
</evidence>
<name>A0A1J1DWS9_9FLAO</name>
<evidence type="ECO:0000256" key="3">
    <source>
        <dbReference type="ARBA" id="ARBA00006743"/>
    </source>
</evidence>
<comment type="similarity">
    <text evidence="3 12">Belongs to the methylenetetrahydrofolate reductase family.</text>
</comment>
<dbReference type="RefSeq" id="WP_096685200.1">
    <property type="nucleotide sequence ID" value="NZ_AP014564.1"/>
</dbReference>
<dbReference type="NCBIfam" id="TIGR00676">
    <property type="entry name" value="fadh2"/>
    <property type="match status" value="1"/>
</dbReference>
<dbReference type="KEGG" id="ise:JBKA6_0306"/>
<evidence type="ECO:0000313" key="14">
    <source>
        <dbReference type="Proteomes" id="UP000243197"/>
    </source>
</evidence>
<organism evidence="13 14">
    <name type="scientific">Ichthyobacterium seriolicida</name>
    <dbReference type="NCBI Taxonomy" id="242600"/>
    <lineage>
        <taxon>Bacteria</taxon>
        <taxon>Pseudomonadati</taxon>
        <taxon>Bacteroidota</taxon>
        <taxon>Flavobacteriia</taxon>
        <taxon>Flavobacteriales</taxon>
        <taxon>Ichthyobacteriaceae</taxon>
        <taxon>Ichthyobacterium</taxon>
    </lineage>
</organism>
<comment type="pathway">
    <text evidence="10">Amino-acid biosynthesis; L-methionine biosynthesis via de novo pathway.</text>
</comment>
<keyword evidence="14" id="KW-1185">Reference proteome</keyword>
<dbReference type="Proteomes" id="UP000243197">
    <property type="component" value="Chromosome"/>
</dbReference>
<dbReference type="Gene3D" id="3.20.20.220">
    <property type="match status" value="1"/>
</dbReference>
<proteinExistence type="inferred from homology"/>
<dbReference type="AlphaFoldDB" id="A0A1J1DWS9"/>
<gene>
    <name evidence="13" type="ORF">JBKA6_0306</name>
</gene>
<dbReference type="InterPro" id="IPR003171">
    <property type="entry name" value="Mehydrof_redctse-like"/>
</dbReference>
<protein>
    <recommendedName>
        <fullName evidence="12">Methylenetetrahydrofolate reductase</fullName>
        <ecNumber evidence="12">1.5.1.54</ecNumber>
    </recommendedName>
</protein>
<keyword evidence="8" id="KW-0520">NAD</keyword>
<comment type="catalytic activity">
    <reaction evidence="11">
        <text>(6S)-5-methyl-5,6,7,8-tetrahydrofolate + NAD(+) = (6R)-5,10-methylene-5,6,7,8-tetrahydrofolate + NADH + H(+)</text>
        <dbReference type="Rhea" id="RHEA:19821"/>
        <dbReference type="ChEBI" id="CHEBI:15378"/>
        <dbReference type="ChEBI" id="CHEBI:15636"/>
        <dbReference type="ChEBI" id="CHEBI:18608"/>
        <dbReference type="ChEBI" id="CHEBI:57540"/>
        <dbReference type="ChEBI" id="CHEBI:57945"/>
        <dbReference type="EC" id="1.5.1.54"/>
    </reaction>
    <physiologicalReaction direction="right-to-left" evidence="11">
        <dbReference type="Rhea" id="RHEA:19823"/>
    </physiologicalReaction>
</comment>
<accession>A0A1J1DWS9</accession>
<evidence type="ECO:0000256" key="2">
    <source>
        <dbReference type="ARBA" id="ARBA00004777"/>
    </source>
</evidence>
<evidence type="ECO:0000256" key="7">
    <source>
        <dbReference type="ARBA" id="ARBA00023002"/>
    </source>
</evidence>
<evidence type="ECO:0000256" key="10">
    <source>
        <dbReference type="ARBA" id="ARBA00034478"/>
    </source>
</evidence>
<sequence length="315" mass="35990">MKVSQHIEESEKTLFSIEILPPLRGENINYIYENIDPLIKFDPSFIDVTFHKEEYLYEKKDDGSTRKKIIRKRPGTVGIAAAIMNKYQIDTVPHILCNGSTKEEVENMLIDLNFLGIENVLALRGDFSQGESSLVHENGDNKYASDLVKQINEMNNGRYLNDLKQDDTNFCVGVAGYPEKHSEATDLNTDIKHLKNKVDQGADYIVTQMFFDNSKYMDFVDKCEENDISVPIIPGLKPISTKKQLKVLPEVFDIEIPEDLQKEVIKCKDNKQVRQVGIEWAVYQSKELVANNAPVLHYYTMGRSSNIEEIASKVF</sequence>
<dbReference type="CDD" id="cd00537">
    <property type="entry name" value="MTHFR"/>
    <property type="match status" value="1"/>
</dbReference>
<dbReference type="Pfam" id="PF02219">
    <property type="entry name" value="MTHFR"/>
    <property type="match status" value="1"/>
</dbReference>
<dbReference type="GO" id="GO:0035999">
    <property type="term" value="P:tetrahydrofolate interconversion"/>
    <property type="evidence" value="ECO:0007669"/>
    <property type="project" value="UniProtKB-UniPathway"/>
</dbReference>
<keyword evidence="5 12" id="KW-0285">Flavoprotein</keyword>
<evidence type="ECO:0000256" key="5">
    <source>
        <dbReference type="ARBA" id="ARBA00022630"/>
    </source>
</evidence>
<dbReference type="EMBL" id="AP014564">
    <property type="protein sequence ID" value="BAV94319.1"/>
    <property type="molecule type" value="Genomic_DNA"/>
</dbReference>
<evidence type="ECO:0000256" key="4">
    <source>
        <dbReference type="ARBA" id="ARBA00022605"/>
    </source>
</evidence>
<evidence type="ECO:0000313" key="13">
    <source>
        <dbReference type="EMBL" id="BAV94319.1"/>
    </source>
</evidence>
<comment type="pathway">
    <text evidence="2 12">One-carbon metabolism; tetrahydrofolate interconversion.</text>
</comment>
<dbReference type="InterPro" id="IPR004620">
    <property type="entry name" value="MTHF_reductase_bac"/>
</dbReference>